<dbReference type="Gene3D" id="2.40.50.140">
    <property type="entry name" value="Nucleic acid-binding proteins"/>
    <property type="match status" value="1"/>
</dbReference>
<dbReference type="InterPro" id="IPR012340">
    <property type="entry name" value="NA-bd_OB-fold"/>
</dbReference>
<reference evidence="4" key="1">
    <citation type="submission" date="2009-12" db="EMBL/GenBank/DDBJ databases">
        <title>Sequence of Clostridiales genomosp. BVAB3 str. UPII9-5.</title>
        <authorList>
            <person name="Madupu R."/>
            <person name="Durkin A.S."/>
            <person name="Torralba M."/>
            <person name="Methe B."/>
            <person name="Sutton G.G."/>
            <person name="Strausberg R.L."/>
            <person name="Nelson K.E."/>
        </authorList>
    </citation>
    <scope>NUCLEOTIDE SEQUENCE [LARGE SCALE GENOMIC DNA]</scope>
    <source>
        <strain evidence="4">W1219</strain>
    </source>
</reference>
<protein>
    <recommendedName>
        <fullName evidence="2">Single-stranded DNA-binding protein</fullName>
    </recommendedName>
</protein>
<dbReference type="InterPro" id="IPR000424">
    <property type="entry name" value="Primosome_PriB/ssb"/>
</dbReference>
<dbReference type="OrthoDB" id="9809878at2"/>
<dbReference type="GO" id="GO:0003697">
    <property type="term" value="F:single-stranded DNA binding"/>
    <property type="evidence" value="ECO:0007669"/>
    <property type="project" value="InterPro"/>
</dbReference>
<evidence type="ECO:0000256" key="2">
    <source>
        <dbReference type="PIRNR" id="PIRNR002070"/>
    </source>
</evidence>
<dbReference type="Proteomes" id="UP000005017">
    <property type="component" value="Unassembled WGS sequence"/>
</dbReference>
<dbReference type="RefSeq" id="WP_006626799.1">
    <property type="nucleotide sequence ID" value="NZ_ADFR01000003.1"/>
</dbReference>
<dbReference type="GO" id="GO:0006260">
    <property type="term" value="P:DNA replication"/>
    <property type="evidence" value="ECO:0007669"/>
    <property type="project" value="InterPro"/>
</dbReference>
<dbReference type="PIRSF" id="PIRSF002070">
    <property type="entry name" value="SSB"/>
    <property type="match status" value="1"/>
</dbReference>
<keyword evidence="4" id="KW-1185">Reference proteome</keyword>
<evidence type="ECO:0000256" key="1">
    <source>
        <dbReference type="ARBA" id="ARBA00023125"/>
    </source>
</evidence>
<dbReference type="PROSITE" id="PS50935">
    <property type="entry name" value="SSB"/>
    <property type="match status" value="1"/>
</dbReference>
<dbReference type="AlphaFoldDB" id="D2MN28"/>
<dbReference type="eggNOG" id="COG0629">
    <property type="taxonomic scope" value="Bacteria"/>
</dbReference>
<sequence>MCDTNVVEISGTIAEEPVYRTTKNDQGMSTFSIKVQRKEPSKAKDFLNIVAWGDQANVVRDSYHEGEKIGVKGHLRKQYYMTQDGTKRYNLQIVAEDIYRPKS</sequence>
<accession>D2MN28</accession>
<name>D2MN28_9FIRM</name>
<gene>
    <name evidence="3" type="ORF">HMPREF9013_0043</name>
</gene>
<dbReference type="SUPFAM" id="SSF50249">
    <property type="entry name" value="Nucleic acid-binding proteins"/>
    <property type="match status" value="1"/>
</dbReference>
<dbReference type="EMBL" id="ADFR01000003">
    <property type="protein sequence ID" value="EFC05850.1"/>
    <property type="molecule type" value="Genomic_DNA"/>
</dbReference>
<evidence type="ECO:0000313" key="3">
    <source>
        <dbReference type="EMBL" id="EFC05850.1"/>
    </source>
</evidence>
<dbReference type="InterPro" id="IPR011344">
    <property type="entry name" value="ssDNA-bd"/>
</dbReference>
<dbReference type="Pfam" id="PF00436">
    <property type="entry name" value="SSB"/>
    <property type="match status" value="1"/>
</dbReference>
<keyword evidence="1 2" id="KW-0238">DNA-binding</keyword>
<comment type="caution">
    <text evidence="3">The sequence shown here is derived from an EMBL/GenBank/DDBJ whole genome shotgun (WGS) entry which is preliminary data.</text>
</comment>
<proteinExistence type="predicted"/>
<dbReference type="CDD" id="cd04496">
    <property type="entry name" value="SSB_OBF"/>
    <property type="match status" value="1"/>
</dbReference>
<dbReference type="STRING" id="679192.HMPREF9013_0043"/>
<organism evidence="3 4">
    <name type="scientific">Bulleidia extructa W1219</name>
    <dbReference type="NCBI Taxonomy" id="679192"/>
    <lineage>
        <taxon>Bacteria</taxon>
        <taxon>Bacillati</taxon>
        <taxon>Bacillota</taxon>
        <taxon>Erysipelotrichia</taxon>
        <taxon>Erysipelotrichales</taxon>
        <taxon>Erysipelotrichaceae</taxon>
        <taxon>Bulleidia</taxon>
    </lineage>
</organism>
<evidence type="ECO:0000313" key="4">
    <source>
        <dbReference type="Proteomes" id="UP000005017"/>
    </source>
</evidence>